<dbReference type="InterPro" id="IPR052337">
    <property type="entry name" value="SAT4-like"/>
</dbReference>
<feature type="transmembrane region" description="Helical" evidence="6">
    <location>
        <begin position="183"/>
        <end position="210"/>
    </location>
</feature>
<dbReference type="AlphaFoldDB" id="A0AAE0U0U7"/>
<feature type="transmembrane region" description="Helical" evidence="6">
    <location>
        <begin position="222"/>
        <end position="243"/>
    </location>
</feature>
<feature type="non-terminal residue" evidence="8">
    <location>
        <position position="306"/>
    </location>
</feature>
<gene>
    <name evidence="8" type="ORF">B0H63DRAFT_382847</name>
</gene>
<evidence type="ECO:0000313" key="9">
    <source>
        <dbReference type="Proteomes" id="UP001285441"/>
    </source>
</evidence>
<feature type="transmembrane region" description="Helical" evidence="6">
    <location>
        <begin position="111"/>
        <end position="134"/>
    </location>
</feature>
<proteinExistence type="inferred from homology"/>
<dbReference type="PANTHER" id="PTHR33048:SF146">
    <property type="entry name" value="INTEGRAL MEMBRANE PROTEIN"/>
    <property type="match status" value="1"/>
</dbReference>
<reference evidence="8" key="1">
    <citation type="journal article" date="2023" name="Mol. Phylogenet. Evol.">
        <title>Genome-scale phylogeny and comparative genomics of the fungal order Sordariales.</title>
        <authorList>
            <person name="Hensen N."/>
            <person name="Bonometti L."/>
            <person name="Westerberg I."/>
            <person name="Brannstrom I.O."/>
            <person name="Guillou S."/>
            <person name="Cros-Aarteil S."/>
            <person name="Calhoun S."/>
            <person name="Haridas S."/>
            <person name="Kuo A."/>
            <person name="Mondo S."/>
            <person name="Pangilinan J."/>
            <person name="Riley R."/>
            <person name="LaButti K."/>
            <person name="Andreopoulos B."/>
            <person name="Lipzen A."/>
            <person name="Chen C."/>
            <person name="Yan M."/>
            <person name="Daum C."/>
            <person name="Ng V."/>
            <person name="Clum A."/>
            <person name="Steindorff A."/>
            <person name="Ohm R.A."/>
            <person name="Martin F."/>
            <person name="Silar P."/>
            <person name="Natvig D.O."/>
            <person name="Lalanne C."/>
            <person name="Gautier V."/>
            <person name="Ament-Velasquez S.L."/>
            <person name="Kruys A."/>
            <person name="Hutchinson M.I."/>
            <person name="Powell A.J."/>
            <person name="Barry K."/>
            <person name="Miller A.N."/>
            <person name="Grigoriev I.V."/>
            <person name="Debuchy R."/>
            <person name="Gladieux P."/>
            <person name="Hiltunen Thoren M."/>
            <person name="Johannesson H."/>
        </authorList>
    </citation>
    <scope>NUCLEOTIDE SEQUENCE</scope>
    <source>
        <strain evidence="8">CBS 232.78</strain>
    </source>
</reference>
<organism evidence="8 9">
    <name type="scientific">Podospora didyma</name>
    <dbReference type="NCBI Taxonomy" id="330526"/>
    <lineage>
        <taxon>Eukaryota</taxon>
        <taxon>Fungi</taxon>
        <taxon>Dikarya</taxon>
        <taxon>Ascomycota</taxon>
        <taxon>Pezizomycotina</taxon>
        <taxon>Sordariomycetes</taxon>
        <taxon>Sordariomycetidae</taxon>
        <taxon>Sordariales</taxon>
        <taxon>Podosporaceae</taxon>
        <taxon>Podospora</taxon>
    </lineage>
</organism>
<feature type="transmembrane region" description="Helical" evidence="6">
    <location>
        <begin position="62"/>
        <end position="83"/>
    </location>
</feature>
<dbReference type="EMBL" id="JAULSW010000003">
    <property type="protein sequence ID" value="KAK3386439.1"/>
    <property type="molecule type" value="Genomic_DNA"/>
</dbReference>
<dbReference type="InterPro" id="IPR049326">
    <property type="entry name" value="Rhodopsin_dom_fungi"/>
</dbReference>
<keyword evidence="2 6" id="KW-0812">Transmembrane</keyword>
<feature type="transmembrane region" description="Helical" evidence="6">
    <location>
        <begin position="141"/>
        <end position="163"/>
    </location>
</feature>
<dbReference type="Proteomes" id="UP001285441">
    <property type="component" value="Unassembled WGS sequence"/>
</dbReference>
<protein>
    <recommendedName>
        <fullName evidence="7">Rhodopsin domain-containing protein</fullName>
    </recommendedName>
</protein>
<comment type="subcellular location">
    <subcellularLocation>
        <location evidence="1">Membrane</location>
        <topology evidence="1">Multi-pass membrane protein</topology>
    </subcellularLocation>
</comment>
<dbReference type="GO" id="GO:0016020">
    <property type="term" value="C:membrane"/>
    <property type="evidence" value="ECO:0007669"/>
    <property type="project" value="UniProtKB-SubCell"/>
</dbReference>
<feature type="domain" description="Rhodopsin" evidence="7">
    <location>
        <begin position="46"/>
        <end position="284"/>
    </location>
</feature>
<evidence type="ECO:0000256" key="3">
    <source>
        <dbReference type="ARBA" id="ARBA00022989"/>
    </source>
</evidence>
<comment type="caution">
    <text evidence="8">The sequence shown here is derived from an EMBL/GenBank/DDBJ whole genome shotgun (WGS) entry which is preliminary data.</text>
</comment>
<accession>A0AAE0U0U7</accession>
<sequence length="306" mass="33958">LDFTKIPIAHNPSGAPPNFQYGPSLQPAILGSGVTLMSIAIVFVTIRLYTGIKKAGKLFADDYLCLVALVFELTQWFVFYPALNQGMGKHTWDIPVSAVSEDVLKRQISTQMINCAAFFPAKGAILVFFLRVFGRLRWVRITCYVLLVLIVIAYGTPEVAWLARCIPHQGQKWDNTVLQRCESVQGIFIMTGVCSVALDLAIFIIPLPIIHSLKLDKQKKRGLAVVFMFGFLVLAASTVGLAYRIILYRGTDDPLWHGVNLYISAYCEVFGTIIVSCAPAISSFWTNIFTQTKLYASFRSTIGSSK</sequence>
<evidence type="ECO:0000259" key="7">
    <source>
        <dbReference type="Pfam" id="PF20684"/>
    </source>
</evidence>
<reference evidence="8" key="2">
    <citation type="submission" date="2023-06" db="EMBL/GenBank/DDBJ databases">
        <authorList>
            <consortium name="Lawrence Berkeley National Laboratory"/>
            <person name="Haridas S."/>
            <person name="Hensen N."/>
            <person name="Bonometti L."/>
            <person name="Westerberg I."/>
            <person name="Brannstrom I.O."/>
            <person name="Guillou S."/>
            <person name="Cros-Aarteil S."/>
            <person name="Calhoun S."/>
            <person name="Kuo A."/>
            <person name="Mondo S."/>
            <person name="Pangilinan J."/>
            <person name="Riley R."/>
            <person name="LaButti K."/>
            <person name="Andreopoulos B."/>
            <person name="Lipzen A."/>
            <person name="Chen C."/>
            <person name="Yanf M."/>
            <person name="Daum C."/>
            <person name="Ng V."/>
            <person name="Clum A."/>
            <person name="Steindorff A."/>
            <person name="Ohm R."/>
            <person name="Martin F."/>
            <person name="Silar P."/>
            <person name="Natvig D."/>
            <person name="Lalanne C."/>
            <person name="Gautier V."/>
            <person name="Ament-velasquez S.L."/>
            <person name="Kruys A."/>
            <person name="Hutchinson M.I."/>
            <person name="Powell A.J."/>
            <person name="Barry K."/>
            <person name="Miller A.N."/>
            <person name="Grigoriev I.V."/>
            <person name="Debuchy R."/>
            <person name="Gladieux P."/>
            <person name="Thoren M.H."/>
            <person name="Johannesson H."/>
        </authorList>
    </citation>
    <scope>NUCLEOTIDE SEQUENCE</scope>
    <source>
        <strain evidence="8">CBS 232.78</strain>
    </source>
</reference>
<feature type="non-terminal residue" evidence="8">
    <location>
        <position position="1"/>
    </location>
</feature>
<dbReference type="PANTHER" id="PTHR33048">
    <property type="entry name" value="PTH11-LIKE INTEGRAL MEMBRANE PROTEIN (AFU_ORTHOLOGUE AFUA_5G11245)"/>
    <property type="match status" value="1"/>
</dbReference>
<feature type="transmembrane region" description="Helical" evidence="6">
    <location>
        <begin position="28"/>
        <end position="50"/>
    </location>
</feature>
<evidence type="ECO:0000256" key="4">
    <source>
        <dbReference type="ARBA" id="ARBA00023136"/>
    </source>
</evidence>
<evidence type="ECO:0000256" key="1">
    <source>
        <dbReference type="ARBA" id="ARBA00004141"/>
    </source>
</evidence>
<dbReference type="Pfam" id="PF20684">
    <property type="entry name" value="Fung_rhodopsin"/>
    <property type="match status" value="1"/>
</dbReference>
<keyword evidence="4 6" id="KW-0472">Membrane</keyword>
<evidence type="ECO:0000256" key="2">
    <source>
        <dbReference type="ARBA" id="ARBA00022692"/>
    </source>
</evidence>
<feature type="transmembrane region" description="Helical" evidence="6">
    <location>
        <begin position="263"/>
        <end position="285"/>
    </location>
</feature>
<keyword evidence="3 6" id="KW-1133">Transmembrane helix</keyword>
<evidence type="ECO:0000256" key="6">
    <source>
        <dbReference type="SAM" id="Phobius"/>
    </source>
</evidence>
<name>A0AAE0U0U7_9PEZI</name>
<evidence type="ECO:0000256" key="5">
    <source>
        <dbReference type="ARBA" id="ARBA00038359"/>
    </source>
</evidence>
<comment type="similarity">
    <text evidence="5">Belongs to the SAT4 family.</text>
</comment>
<keyword evidence="9" id="KW-1185">Reference proteome</keyword>
<evidence type="ECO:0000313" key="8">
    <source>
        <dbReference type="EMBL" id="KAK3386439.1"/>
    </source>
</evidence>